<keyword evidence="2" id="KW-1185">Reference proteome</keyword>
<accession>A0AA37LE96</accession>
<dbReference type="Pfam" id="PF26639">
    <property type="entry name" value="Het-6_barrel"/>
    <property type="match status" value="1"/>
</dbReference>
<comment type="caution">
    <text evidence="1">The sequence shown here is derived from an EMBL/GenBank/DDBJ whole genome shotgun (WGS) entry which is preliminary data.</text>
</comment>
<dbReference type="RefSeq" id="XP_049128154.1">
    <property type="nucleotide sequence ID" value="XM_049272197.1"/>
</dbReference>
<name>A0AA37LE96_9PEZI</name>
<dbReference type="Proteomes" id="UP001055115">
    <property type="component" value="Unassembled WGS sequence"/>
</dbReference>
<sequence>MTCEKSQLNDRIDIDLSGPVKSMISGMETWLTSEDPEEAEQARVSFVASAPLVEMTILASATPRRFSHTESDRLCMIPREARVGDMVCIFIGAELPFVIRPTLQGMYEMIGDAYVSGIMDGEALVSGIYDQVEIILE</sequence>
<dbReference type="GeneID" id="73326787"/>
<evidence type="ECO:0008006" key="3">
    <source>
        <dbReference type="Google" id="ProtNLM"/>
    </source>
</evidence>
<evidence type="ECO:0000313" key="1">
    <source>
        <dbReference type="EMBL" id="GKT45804.1"/>
    </source>
</evidence>
<reference evidence="1 2" key="1">
    <citation type="submission" date="2022-03" db="EMBL/GenBank/DDBJ databases">
        <title>Genome data of Colletotrichum spp.</title>
        <authorList>
            <person name="Utami Y.D."/>
            <person name="Hiruma K."/>
        </authorList>
    </citation>
    <scope>NUCLEOTIDE SEQUENCE [LARGE SCALE GENOMIC DNA]</scope>
    <source>
        <strain evidence="1 2">MAFF 239500</strain>
    </source>
</reference>
<gene>
    <name evidence="1" type="ORF">ColSpa_05985</name>
</gene>
<proteinExistence type="predicted"/>
<protein>
    <recommendedName>
        <fullName evidence="3">Heterokaryon incompatibility protein</fullName>
    </recommendedName>
</protein>
<dbReference type="AlphaFoldDB" id="A0AA37LE96"/>
<dbReference type="EMBL" id="BQXU01000013">
    <property type="protein sequence ID" value="GKT45804.1"/>
    <property type="molecule type" value="Genomic_DNA"/>
</dbReference>
<evidence type="ECO:0000313" key="2">
    <source>
        <dbReference type="Proteomes" id="UP001055115"/>
    </source>
</evidence>
<organism evidence="1 2">
    <name type="scientific">Colletotrichum spaethianum</name>
    <dbReference type="NCBI Taxonomy" id="700344"/>
    <lineage>
        <taxon>Eukaryota</taxon>
        <taxon>Fungi</taxon>
        <taxon>Dikarya</taxon>
        <taxon>Ascomycota</taxon>
        <taxon>Pezizomycotina</taxon>
        <taxon>Sordariomycetes</taxon>
        <taxon>Hypocreomycetidae</taxon>
        <taxon>Glomerellales</taxon>
        <taxon>Glomerellaceae</taxon>
        <taxon>Colletotrichum</taxon>
        <taxon>Colletotrichum spaethianum species complex</taxon>
    </lineage>
</organism>